<organism evidence="11 12">
    <name type="scientific">Roseiarcus fermentans</name>
    <dbReference type="NCBI Taxonomy" id="1473586"/>
    <lineage>
        <taxon>Bacteria</taxon>
        <taxon>Pseudomonadati</taxon>
        <taxon>Pseudomonadota</taxon>
        <taxon>Alphaproteobacteria</taxon>
        <taxon>Hyphomicrobiales</taxon>
        <taxon>Roseiarcaceae</taxon>
        <taxon>Roseiarcus</taxon>
    </lineage>
</organism>
<evidence type="ECO:0000256" key="4">
    <source>
        <dbReference type="ARBA" id="ARBA00022989"/>
    </source>
</evidence>
<feature type="transmembrane region" description="Helical" evidence="10">
    <location>
        <begin position="239"/>
        <end position="264"/>
    </location>
</feature>
<reference evidence="11 12" key="1">
    <citation type="submission" date="2018-06" db="EMBL/GenBank/DDBJ databases">
        <title>Genomic Encyclopedia of Type Strains, Phase IV (KMG-IV): sequencing the most valuable type-strain genomes for metagenomic binning, comparative biology and taxonomic classification.</title>
        <authorList>
            <person name="Goeker M."/>
        </authorList>
    </citation>
    <scope>NUCLEOTIDE SEQUENCE [LARGE SCALE GENOMIC DNA]</scope>
    <source>
        <strain evidence="11 12">DSM 24875</strain>
    </source>
</reference>
<dbReference type="SUPFAM" id="SSF81340">
    <property type="entry name" value="Clc chloride channel"/>
    <property type="match status" value="1"/>
</dbReference>
<dbReference type="SUPFAM" id="SSF54631">
    <property type="entry name" value="CBS-domain pair"/>
    <property type="match status" value="1"/>
</dbReference>
<feature type="transmembrane region" description="Helical" evidence="10">
    <location>
        <begin position="342"/>
        <end position="363"/>
    </location>
</feature>
<protein>
    <submittedName>
        <fullName evidence="11">CIC family chloride channel protein</fullName>
    </submittedName>
</protein>
<feature type="transmembrane region" description="Helical" evidence="10">
    <location>
        <begin position="23"/>
        <end position="49"/>
    </location>
</feature>
<dbReference type="PANTHER" id="PTHR43427">
    <property type="entry name" value="CHLORIDE CHANNEL PROTEIN CLC-E"/>
    <property type="match status" value="1"/>
</dbReference>
<dbReference type="OrthoDB" id="9814803at2"/>
<feature type="transmembrane region" description="Helical" evidence="10">
    <location>
        <begin position="197"/>
        <end position="227"/>
    </location>
</feature>
<dbReference type="EMBL" id="QNRK01000001">
    <property type="protein sequence ID" value="RBP18193.1"/>
    <property type="molecule type" value="Genomic_DNA"/>
</dbReference>
<keyword evidence="5" id="KW-0406">Ion transport</keyword>
<keyword evidence="9" id="KW-0407">Ion channel</keyword>
<accession>A0A366FU37</accession>
<sequence>MRIARPALLLLARLRGSLRGGEFGLVVLAIAVGALSGVAVSAMTLIVDFAHVVIYGIPFDVRLSAAERVPLVAAFAAPMLAGLALGAIDVFRARRKLSPGVDPVEANALRGGRMSLSDSLLVAAQTVMSNGCGASVGLEAGYAQIGGGLASRIGLNGRLRRQDLRMLVGCGAGGAIAAAFGAPITGAFYAFELIIGVYSLAIAGPVFAATLTATLTTKAIVGAPYVISVPDAPTLAIEHYVALIGLGLVAAALGVGAMQAAAWIERAFRFFVPSRLLRPVAGGFLLGCMALYTPQVLGAGHGALGLDFYWPLGVRELVILIALKLFASMASLASGFRGGLFFASLFVGSLLGKLYAIAIAFAFPGLGLDMVACVLVGMGALSTAIVGGPLTMTFLVLESTGNLGIAGGVLAASIAASLAVRTTFGYSFTTWRLHLRGETIRGGQDVGWLRDLTVAKMMIPSPAIFLAAGSVRAFREAYPLGSANVVVAVDEDGRYCGLVHVAEAHAATLADDDDGGAVGLLVHLPATTLHPDDDIRMALDLFGAVHADTLAVTERDTDHVLGTLGEAFAARRYAQETDGAMKGVLGGG</sequence>
<dbReference type="InterPro" id="IPR050368">
    <property type="entry name" value="ClC-type_chloride_channel"/>
</dbReference>
<proteinExistence type="predicted"/>
<feature type="transmembrane region" description="Helical" evidence="10">
    <location>
        <begin position="370"/>
        <end position="397"/>
    </location>
</feature>
<dbReference type="GO" id="GO:0034707">
    <property type="term" value="C:chloride channel complex"/>
    <property type="evidence" value="ECO:0007669"/>
    <property type="project" value="UniProtKB-KW"/>
</dbReference>
<dbReference type="GO" id="GO:0005254">
    <property type="term" value="F:chloride channel activity"/>
    <property type="evidence" value="ECO:0007669"/>
    <property type="project" value="UniProtKB-KW"/>
</dbReference>
<dbReference type="PANTHER" id="PTHR43427:SF6">
    <property type="entry name" value="CHLORIDE CHANNEL PROTEIN CLC-E"/>
    <property type="match status" value="1"/>
</dbReference>
<evidence type="ECO:0000256" key="1">
    <source>
        <dbReference type="ARBA" id="ARBA00004141"/>
    </source>
</evidence>
<dbReference type="RefSeq" id="WP_113887258.1">
    <property type="nucleotide sequence ID" value="NZ_QNRK01000001.1"/>
</dbReference>
<evidence type="ECO:0000256" key="9">
    <source>
        <dbReference type="ARBA" id="ARBA00023303"/>
    </source>
</evidence>
<evidence type="ECO:0000313" key="12">
    <source>
        <dbReference type="Proteomes" id="UP000253529"/>
    </source>
</evidence>
<feature type="transmembrane region" description="Helical" evidence="10">
    <location>
        <begin position="69"/>
        <end position="88"/>
    </location>
</feature>
<evidence type="ECO:0000256" key="5">
    <source>
        <dbReference type="ARBA" id="ARBA00023065"/>
    </source>
</evidence>
<feature type="transmembrane region" description="Helical" evidence="10">
    <location>
        <begin position="166"/>
        <end position="191"/>
    </location>
</feature>
<evidence type="ECO:0000256" key="2">
    <source>
        <dbReference type="ARBA" id="ARBA00022448"/>
    </source>
</evidence>
<dbReference type="Pfam" id="PF00654">
    <property type="entry name" value="Voltage_CLC"/>
    <property type="match status" value="1"/>
</dbReference>
<keyword evidence="6 10" id="KW-0472">Membrane</keyword>
<keyword evidence="2" id="KW-0813">Transport</keyword>
<comment type="caution">
    <text evidence="11">The sequence shown here is derived from an EMBL/GenBank/DDBJ whole genome shotgun (WGS) entry which is preliminary data.</text>
</comment>
<keyword evidence="8" id="KW-0868">Chloride</keyword>
<dbReference type="CDD" id="cd00400">
    <property type="entry name" value="Voltage_gated_ClC"/>
    <property type="match status" value="1"/>
</dbReference>
<keyword evidence="4 10" id="KW-1133">Transmembrane helix</keyword>
<dbReference type="InterPro" id="IPR046342">
    <property type="entry name" value="CBS_dom_sf"/>
</dbReference>
<comment type="subcellular location">
    <subcellularLocation>
        <location evidence="1">Membrane</location>
        <topology evidence="1">Multi-pass membrane protein</topology>
    </subcellularLocation>
</comment>
<feature type="transmembrane region" description="Helical" evidence="10">
    <location>
        <begin position="403"/>
        <end position="424"/>
    </location>
</feature>
<evidence type="ECO:0000256" key="3">
    <source>
        <dbReference type="ARBA" id="ARBA00022692"/>
    </source>
</evidence>
<evidence type="ECO:0000256" key="8">
    <source>
        <dbReference type="ARBA" id="ARBA00023214"/>
    </source>
</evidence>
<gene>
    <name evidence="11" type="ORF">DFR50_101137</name>
</gene>
<feature type="transmembrane region" description="Helical" evidence="10">
    <location>
        <begin position="317"/>
        <end position="336"/>
    </location>
</feature>
<keyword evidence="3 10" id="KW-0812">Transmembrane</keyword>
<feature type="transmembrane region" description="Helical" evidence="10">
    <location>
        <begin position="284"/>
        <end position="310"/>
    </location>
</feature>
<dbReference type="AlphaFoldDB" id="A0A366FU37"/>
<dbReference type="Gene3D" id="1.10.3080.10">
    <property type="entry name" value="Clc chloride channel"/>
    <property type="match status" value="1"/>
</dbReference>
<evidence type="ECO:0000256" key="6">
    <source>
        <dbReference type="ARBA" id="ARBA00023136"/>
    </source>
</evidence>
<keyword evidence="7" id="KW-0869">Chloride channel</keyword>
<name>A0A366FU37_9HYPH</name>
<dbReference type="PRINTS" id="PR00762">
    <property type="entry name" value="CLCHANNEL"/>
</dbReference>
<keyword evidence="12" id="KW-1185">Reference proteome</keyword>
<dbReference type="InterPro" id="IPR014743">
    <property type="entry name" value="Cl-channel_core"/>
</dbReference>
<evidence type="ECO:0000313" key="11">
    <source>
        <dbReference type="EMBL" id="RBP18193.1"/>
    </source>
</evidence>
<dbReference type="InterPro" id="IPR001807">
    <property type="entry name" value="ClC"/>
</dbReference>
<dbReference type="Proteomes" id="UP000253529">
    <property type="component" value="Unassembled WGS sequence"/>
</dbReference>
<evidence type="ECO:0000256" key="10">
    <source>
        <dbReference type="SAM" id="Phobius"/>
    </source>
</evidence>
<evidence type="ECO:0000256" key="7">
    <source>
        <dbReference type="ARBA" id="ARBA00023173"/>
    </source>
</evidence>